<dbReference type="InterPro" id="IPR025263">
    <property type="entry name" value="YhdP_central"/>
</dbReference>
<dbReference type="InterPro" id="IPR011836">
    <property type="entry name" value="YhdP"/>
</dbReference>
<accession>A0A3B0XDA0</accession>
<proteinExistence type="predicted"/>
<evidence type="ECO:0000313" key="2">
    <source>
        <dbReference type="EMBL" id="VAW54576.1"/>
    </source>
</evidence>
<organism evidence="2">
    <name type="scientific">hydrothermal vent metagenome</name>
    <dbReference type="NCBI Taxonomy" id="652676"/>
    <lineage>
        <taxon>unclassified sequences</taxon>
        <taxon>metagenomes</taxon>
        <taxon>ecological metagenomes</taxon>
    </lineage>
</organism>
<feature type="domain" description="YhdP central" evidence="1">
    <location>
        <begin position="1"/>
        <end position="840"/>
    </location>
</feature>
<reference evidence="2" key="1">
    <citation type="submission" date="2018-06" db="EMBL/GenBank/DDBJ databases">
        <authorList>
            <person name="Zhirakovskaya E."/>
        </authorList>
    </citation>
    <scope>NUCLEOTIDE SEQUENCE</scope>
</reference>
<dbReference type="AlphaFoldDB" id="A0A3B0XDA0"/>
<protein>
    <recommendedName>
        <fullName evidence="1">YhdP central domain-containing protein</fullName>
    </recommendedName>
</protein>
<dbReference type="EMBL" id="UOFE01000041">
    <property type="protein sequence ID" value="VAW54576.1"/>
    <property type="molecule type" value="Genomic_DNA"/>
</dbReference>
<dbReference type="PANTHER" id="PTHR38690">
    <property type="entry name" value="PROTEASE-RELATED"/>
    <property type="match status" value="1"/>
</dbReference>
<name>A0A3B0XDA0_9ZZZZ</name>
<dbReference type="PANTHER" id="PTHR38690:SF1">
    <property type="entry name" value="PROTEASE"/>
    <property type="match status" value="1"/>
</dbReference>
<sequence>MQWLLRFRVCVIICIAVVLISTAVIFSALRAVLPYATGYKAEIQQELSRQIGLPVEIDTIDAAIHGFSPRLKLLGVSIFDEKGKVPLFNFKEAFVELDSIASILRGEFIVDDVGLVGADISIEKLSDNEWMIQGIKITNEGESELPEQFLYMLQNANYLLHDSNIHYQDHTGEKLNFSLMNVNIDVKNSFNNHDIKLSMYLPDAYGRDLAVVANLNGNYDELDGDIYIDVSQLNIKQWNNKFNIIENYNVEGVVDLNLWLTLDDNNIQSLISKFSINNIFVENTKTDKSWQTNYLSSNVRYVKNDEHWNIAVTDFHHGEQEKTSWRQEATIVASDDNHNYYLSADFIRVQDVIKIAEVFLNKDQLTDFFALNAHQVKVDLYNLSLQLPKDQSERSLLNDFYLDATLLDLSLLDETSGISVTGADGRVVFEDGHANIQLSSNDTSLEIKDLFREPIKADTLSGNLSIDYDGNTWRIQSEQIQLKNNHMNTFSRLDIMSVVGAEDVFADIQTNIYDGYGKYAKHYLPVGVLSKGLVDWLDIAVTDGYAASGSFLLHGNLNNFPFDNNDGVFQILFSPQDVSMQFLEGWPMVTDASATLKFNNRSLFLYDGQGKTLDASLFNGYAEIIDLDVPHLSFTTDAHSTNTGMQSYIWNSELNDVMGDAMRLFQLEGESDLSLNLEVPLDADEINVGVKGRIKFIDTEMYYAALGYELKGINGVVDFTEDSIFADSMNAKIQGRDVTLNAFTRNVNNKREVIFHLDGVMSADYLLQRYEWIPENWLSGSSNWAVDIEVPYEPEEYLVHVKTHSYLEDVVFQLSDKVNKPAKSQVFLSTEIDVLDNNGLRVEVAAKTVRDSEQEAITLYDIFAVRDDNDLWSFNIKSPYMTGKGTFTEGLGRDTQVVLDLKNFDVHSMFYKSDKEGNEPLSPTTIPPLSWKVEKVLWDGWTFTDVTVETDWHKHGMMINTFSLKGKKMSFDARGTWLLNWRGAQETVMEGTIYSSNLGVTLSDLGFERSINRSSYSATFDSRWPAEPYGLSWANMTGKTEFEMIKGEIVDVDPGAGGRLLGLLNIFKLTNRLVLDFDDVTRDGFAFDKIKGDFEFVNGDGSLTNFDVSASAADINMFGSIGLVNRDYGLLMRVKPHTDTLTFAGGALLGGVVVGAGLALIQKVFDLGVIGHNVYSITGSWDDPVVEQIVEKNEDLDTDVIDEEDF</sequence>
<feature type="domain" description="YhdP central" evidence="1">
    <location>
        <begin position="864"/>
        <end position="1186"/>
    </location>
</feature>
<evidence type="ECO:0000259" key="1">
    <source>
        <dbReference type="Pfam" id="PF13116"/>
    </source>
</evidence>
<dbReference type="Pfam" id="PF13116">
    <property type="entry name" value="YhdP"/>
    <property type="match status" value="2"/>
</dbReference>
<gene>
    <name evidence="2" type="ORF">MNBD_GAMMA05-2326</name>
</gene>